<dbReference type="EMBL" id="AP018818">
    <property type="protein sequence ID" value="BBF71872.1"/>
    <property type="molecule type" value="Genomic_DNA"/>
</dbReference>
<evidence type="ECO:0000259" key="7">
    <source>
        <dbReference type="PROSITE" id="PS50850"/>
    </source>
</evidence>
<accession>A0ABM7G3P1</accession>
<feature type="transmembrane region" description="Helical" evidence="6">
    <location>
        <begin position="262"/>
        <end position="285"/>
    </location>
</feature>
<feature type="transmembrane region" description="Helical" evidence="6">
    <location>
        <begin position="385"/>
        <end position="408"/>
    </location>
</feature>
<feature type="transmembrane region" description="Helical" evidence="6">
    <location>
        <begin position="170"/>
        <end position="190"/>
    </location>
</feature>
<evidence type="ECO:0000256" key="4">
    <source>
        <dbReference type="ARBA" id="ARBA00022989"/>
    </source>
</evidence>
<feature type="transmembrane region" description="Helical" evidence="6">
    <location>
        <begin position="355"/>
        <end position="373"/>
    </location>
</feature>
<keyword evidence="4 6" id="KW-1133">Transmembrane helix</keyword>
<dbReference type="RefSeq" id="WP_261937473.1">
    <property type="nucleotide sequence ID" value="NZ_AP018818.1"/>
</dbReference>
<feature type="transmembrane region" description="Helical" evidence="6">
    <location>
        <begin position="221"/>
        <end position="242"/>
    </location>
</feature>
<dbReference type="Proteomes" id="UP001059971">
    <property type="component" value="Chromosome 2"/>
</dbReference>
<evidence type="ECO:0000313" key="9">
    <source>
        <dbReference type="Proteomes" id="UP001059971"/>
    </source>
</evidence>
<protein>
    <submittedName>
        <fullName evidence="8">MFS transporter</fullName>
    </submittedName>
</protein>
<organism evidence="8 9">
    <name type="scientific">Sphingomonas bisphenolicum</name>
    <dbReference type="NCBI Taxonomy" id="296544"/>
    <lineage>
        <taxon>Bacteria</taxon>
        <taxon>Pseudomonadati</taxon>
        <taxon>Pseudomonadota</taxon>
        <taxon>Alphaproteobacteria</taxon>
        <taxon>Sphingomonadales</taxon>
        <taxon>Sphingomonadaceae</taxon>
        <taxon>Sphingomonas</taxon>
    </lineage>
</organism>
<keyword evidence="5 6" id="KW-0472">Membrane</keyword>
<evidence type="ECO:0000256" key="1">
    <source>
        <dbReference type="ARBA" id="ARBA00004141"/>
    </source>
</evidence>
<sequence length="440" mass="46277">MTDAPVQRTSNPWLVLVTLLLIYIVNYADRYLITGLIGPIKAEFGIGDAMVGMLMGPAFVFLYVVLGVPFARLADRTSRVQIIAAGCVLWSIATIGTGLAAGPVGLTLARIAVGVGEAAFVAPAYSLLSDYFRPERRGLAFAILGLAAYIGQIGGQAGGPAIAAHHDWRMAFYSIGAVGVLLGFAALAVIREPRRGPAGGAAPIDAVPFGQLIRSLIRSPAYLCMMFAFGFGVLSGVSFGYWGPELLTRGFALDPVAVKMTFALNFGLSGLVGMLLFGALSDRLARRSMVWPSRLSALALGAATCAIMAATWAGSFDMARLAAIPAGLLGGGWSVGFMATLQYMLPPRIRAASTALFLAVTTLLGFFVGPWATGALSQMLGHDAAALRMALSFIIPFGFLSALLGWAAGARVERDRTMLHHAVSIRPADPLLARPEQERG</sequence>
<dbReference type="CDD" id="cd17328">
    <property type="entry name" value="MFS_spinster_like"/>
    <property type="match status" value="1"/>
</dbReference>
<feature type="transmembrane region" description="Helical" evidence="6">
    <location>
        <begin position="139"/>
        <end position="158"/>
    </location>
</feature>
<dbReference type="Gene3D" id="1.20.1250.20">
    <property type="entry name" value="MFS general substrate transporter like domains"/>
    <property type="match status" value="2"/>
</dbReference>
<dbReference type="PANTHER" id="PTHR23505:SF79">
    <property type="entry name" value="PROTEIN SPINSTER"/>
    <property type="match status" value="1"/>
</dbReference>
<feature type="transmembrane region" description="Helical" evidence="6">
    <location>
        <begin position="322"/>
        <end position="343"/>
    </location>
</feature>
<dbReference type="InterPro" id="IPR044770">
    <property type="entry name" value="MFS_spinster-like"/>
</dbReference>
<evidence type="ECO:0000256" key="5">
    <source>
        <dbReference type="ARBA" id="ARBA00023136"/>
    </source>
</evidence>
<keyword evidence="9" id="KW-1185">Reference proteome</keyword>
<dbReference type="InterPro" id="IPR011701">
    <property type="entry name" value="MFS"/>
</dbReference>
<keyword evidence="2" id="KW-0813">Transport</keyword>
<gene>
    <name evidence="8" type="ORF">SBA_ch2_4050</name>
</gene>
<feature type="transmembrane region" description="Helical" evidence="6">
    <location>
        <begin position="297"/>
        <end position="316"/>
    </location>
</feature>
<dbReference type="PROSITE" id="PS50850">
    <property type="entry name" value="MFS"/>
    <property type="match status" value="1"/>
</dbReference>
<comment type="subcellular location">
    <subcellularLocation>
        <location evidence="1">Membrane</location>
        <topology evidence="1">Multi-pass membrane protein</topology>
    </subcellularLocation>
</comment>
<dbReference type="SUPFAM" id="SSF103473">
    <property type="entry name" value="MFS general substrate transporter"/>
    <property type="match status" value="1"/>
</dbReference>
<feature type="transmembrane region" description="Helical" evidence="6">
    <location>
        <begin position="12"/>
        <end position="29"/>
    </location>
</feature>
<feature type="transmembrane region" description="Helical" evidence="6">
    <location>
        <begin position="49"/>
        <end position="70"/>
    </location>
</feature>
<name>A0ABM7G3P1_9SPHN</name>
<evidence type="ECO:0000313" key="8">
    <source>
        <dbReference type="EMBL" id="BBF71872.1"/>
    </source>
</evidence>
<evidence type="ECO:0000256" key="3">
    <source>
        <dbReference type="ARBA" id="ARBA00022692"/>
    </source>
</evidence>
<evidence type="ECO:0000256" key="2">
    <source>
        <dbReference type="ARBA" id="ARBA00022448"/>
    </source>
</evidence>
<dbReference type="Pfam" id="PF07690">
    <property type="entry name" value="MFS_1"/>
    <property type="match status" value="1"/>
</dbReference>
<feature type="transmembrane region" description="Helical" evidence="6">
    <location>
        <begin position="82"/>
        <end position="102"/>
    </location>
</feature>
<dbReference type="PANTHER" id="PTHR23505">
    <property type="entry name" value="SPINSTER"/>
    <property type="match status" value="1"/>
</dbReference>
<evidence type="ECO:0000256" key="6">
    <source>
        <dbReference type="SAM" id="Phobius"/>
    </source>
</evidence>
<proteinExistence type="predicted"/>
<dbReference type="InterPro" id="IPR036259">
    <property type="entry name" value="MFS_trans_sf"/>
</dbReference>
<feature type="transmembrane region" description="Helical" evidence="6">
    <location>
        <begin position="108"/>
        <end position="127"/>
    </location>
</feature>
<feature type="domain" description="Major facilitator superfamily (MFS) profile" evidence="7">
    <location>
        <begin position="15"/>
        <end position="413"/>
    </location>
</feature>
<keyword evidence="3 6" id="KW-0812">Transmembrane</keyword>
<dbReference type="InterPro" id="IPR020846">
    <property type="entry name" value="MFS_dom"/>
</dbReference>
<reference evidence="8" key="1">
    <citation type="submission" date="2018-07" db="EMBL/GenBank/DDBJ databases">
        <title>Complete genome sequence of Sphingomonas bisphenolicum strain AO1, a bisphenol A degradative bacterium isolated from Japanese farm field.</title>
        <authorList>
            <person name="Murakami M."/>
            <person name="Koh M."/>
            <person name="Koba S."/>
            <person name="Matsumura Y."/>
        </authorList>
    </citation>
    <scope>NUCLEOTIDE SEQUENCE</scope>
    <source>
        <strain evidence="8">AO1</strain>
    </source>
</reference>